<dbReference type="NCBIfam" id="TIGR01241">
    <property type="entry name" value="FtsH_fam"/>
    <property type="match status" value="1"/>
</dbReference>
<comment type="similarity">
    <text evidence="11">In the central section; belongs to the AAA ATPase family.</text>
</comment>
<sequence length="466" mass="52479">MNIINNFLKKINNPVPVFAQTKLEKENCSEDHSSSKPKTTFRDVAGLDEVKEELFEVVDFMKSPDKYIKMGAKIPKGILFYGPPGTGKTLLASAVAGETDSSFFNVTGSEFVEKYVGVGAKRVRTLFEKARKEAPSIIFIDEIDAIGARRHSESNNEKDQTLNQLLVEMDGFNKDDNIIIVGATNRLDLLDEALLRPGRFDRHIRINSPNYNSRYEILKVHTKNKPLHKDVDLKLLARKTHGFNGAHLANIANEAAIFAVRDNSNEVTNYHFDKAIERVIAGIEQKNSVLIEKEKKIVSYHEAGHALVSNIVNICPIQKISIVPRGEALGYVLQLPDEDRYIYTKEELIGKIKILLAGKAAEEIIFNHLSTGAKDDLKKVTDIADQMVCEYGMSKLGFMTIEGNSKSFMSQQVQKEANQIVEQCYKETLKLLKENINDLHLVANHLYDKETMTLEELQSLIQKEPC</sequence>
<evidence type="ECO:0000256" key="1">
    <source>
        <dbReference type="ARBA" id="ARBA00004370"/>
    </source>
</evidence>
<dbReference type="SUPFAM" id="SSF52540">
    <property type="entry name" value="P-loop containing nucleoside triphosphate hydrolases"/>
    <property type="match status" value="1"/>
</dbReference>
<keyword evidence="11" id="KW-0812">Transmembrane</keyword>
<dbReference type="PROSITE" id="PS00674">
    <property type="entry name" value="AAA"/>
    <property type="match status" value="1"/>
</dbReference>
<evidence type="ECO:0000256" key="4">
    <source>
        <dbReference type="ARBA" id="ARBA00022723"/>
    </source>
</evidence>
<dbReference type="Pfam" id="PF17862">
    <property type="entry name" value="AAA_lid_3"/>
    <property type="match status" value="1"/>
</dbReference>
<evidence type="ECO:0000313" key="15">
    <source>
        <dbReference type="Proteomes" id="UP001348492"/>
    </source>
</evidence>
<dbReference type="InterPro" id="IPR003959">
    <property type="entry name" value="ATPase_AAA_core"/>
</dbReference>
<keyword evidence="11" id="KW-1003">Cell membrane</keyword>
<accession>A0ABZ2EZY6</accession>
<feature type="active site" evidence="11">
    <location>
        <position position="302"/>
    </location>
</feature>
<dbReference type="Gene3D" id="1.10.8.60">
    <property type="match status" value="1"/>
</dbReference>
<keyword evidence="15" id="KW-1185">Reference proteome</keyword>
<dbReference type="EC" id="3.4.24.-" evidence="11"/>
<dbReference type="InterPro" id="IPR003593">
    <property type="entry name" value="AAA+_ATPase"/>
</dbReference>
<feature type="binding site" evidence="11">
    <location>
        <position position="301"/>
    </location>
    <ligand>
        <name>Zn(2+)</name>
        <dbReference type="ChEBI" id="CHEBI:29105"/>
        <note>catalytic</note>
    </ligand>
</feature>
<dbReference type="PANTHER" id="PTHR23076">
    <property type="entry name" value="METALLOPROTEASE M41 FTSH"/>
    <property type="match status" value="1"/>
</dbReference>
<evidence type="ECO:0000256" key="3">
    <source>
        <dbReference type="ARBA" id="ARBA00022670"/>
    </source>
</evidence>
<dbReference type="InterPro" id="IPR041569">
    <property type="entry name" value="AAA_lid_3"/>
</dbReference>
<evidence type="ECO:0000256" key="8">
    <source>
        <dbReference type="ARBA" id="ARBA00022840"/>
    </source>
</evidence>
<dbReference type="Gene3D" id="3.40.50.300">
    <property type="entry name" value="P-loop containing nucleotide triphosphate hydrolases"/>
    <property type="match status" value="1"/>
</dbReference>
<keyword evidence="3 11" id="KW-0645">Protease</keyword>
<evidence type="ECO:0000256" key="9">
    <source>
        <dbReference type="ARBA" id="ARBA00023049"/>
    </source>
</evidence>
<evidence type="ECO:0000313" key="14">
    <source>
        <dbReference type="EMBL" id="WWD85287.1"/>
    </source>
</evidence>
<dbReference type="Proteomes" id="UP001348492">
    <property type="component" value="Chromosome"/>
</dbReference>
<dbReference type="InterPro" id="IPR027417">
    <property type="entry name" value="P-loop_NTPase"/>
</dbReference>
<comment type="subunit">
    <text evidence="11">Homohexamer.</text>
</comment>
<keyword evidence="9 11" id="KW-0482">Metalloprotease</keyword>
<dbReference type="SUPFAM" id="SSF140990">
    <property type="entry name" value="FtsH protease domain-like"/>
    <property type="match status" value="1"/>
</dbReference>
<comment type="cofactor">
    <cofactor evidence="11">
        <name>Zn(2+)</name>
        <dbReference type="ChEBI" id="CHEBI:29105"/>
    </cofactor>
    <text evidence="11">Binds 1 zinc ion per subunit.</text>
</comment>
<dbReference type="InterPro" id="IPR000642">
    <property type="entry name" value="Peptidase_M41"/>
</dbReference>
<evidence type="ECO:0000256" key="6">
    <source>
        <dbReference type="ARBA" id="ARBA00022801"/>
    </source>
</evidence>
<feature type="binding site" evidence="11">
    <location>
        <begin position="82"/>
        <end position="89"/>
    </location>
    <ligand>
        <name>ATP</name>
        <dbReference type="ChEBI" id="CHEBI:30616"/>
    </ligand>
</feature>
<dbReference type="InterPro" id="IPR003960">
    <property type="entry name" value="ATPase_AAA_CS"/>
</dbReference>
<comment type="function">
    <text evidence="11">Acts as a processive, ATP-dependent zinc metallopeptidase for both cytoplasmic and membrane proteins. Plays a role in the quality control of integral membrane proteins.</text>
</comment>
<evidence type="ECO:0000256" key="5">
    <source>
        <dbReference type="ARBA" id="ARBA00022741"/>
    </source>
</evidence>
<evidence type="ECO:0000259" key="13">
    <source>
        <dbReference type="SMART" id="SM00382"/>
    </source>
</evidence>
<dbReference type="SMART" id="SM00382">
    <property type="entry name" value="AAA"/>
    <property type="match status" value="1"/>
</dbReference>
<dbReference type="InterPro" id="IPR005936">
    <property type="entry name" value="FtsH"/>
</dbReference>
<keyword evidence="11" id="KW-1133">Transmembrane helix</keyword>
<evidence type="ECO:0000256" key="11">
    <source>
        <dbReference type="HAMAP-Rule" id="MF_01458"/>
    </source>
</evidence>
<keyword evidence="8 11" id="KW-0067">ATP-binding</keyword>
<dbReference type="HAMAP" id="MF_01458">
    <property type="entry name" value="FtsH"/>
    <property type="match status" value="1"/>
</dbReference>
<dbReference type="InterPro" id="IPR037219">
    <property type="entry name" value="Peptidase_M41-like"/>
</dbReference>
<keyword evidence="6 11" id="KW-0378">Hydrolase</keyword>
<feature type="binding site" evidence="11">
    <location>
        <position position="376"/>
    </location>
    <ligand>
        <name>Zn(2+)</name>
        <dbReference type="ChEBI" id="CHEBI:29105"/>
        <note>catalytic</note>
    </ligand>
</feature>
<dbReference type="PANTHER" id="PTHR23076:SF97">
    <property type="entry name" value="ATP-DEPENDENT ZINC METALLOPROTEASE YME1L1"/>
    <property type="match status" value="1"/>
</dbReference>
<keyword evidence="4 11" id="KW-0479">Metal-binding</keyword>
<dbReference type="Pfam" id="PF01434">
    <property type="entry name" value="Peptidase_M41"/>
    <property type="match status" value="1"/>
</dbReference>
<evidence type="ECO:0000256" key="12">
    <source>
        <dbReference type="RuleBase" id="RU003651"/>
    </source>
</evidence>
<evidence type="ECO:0000256" key="10">
    <source>
        <dbReference type="ARBA" id="ARBA00023136"/>
    </source>
</evidence>
<feature type="binding site" evidence="11">
    <location>
        <position position="305"/>
    </location>
    <ligand>
        <name>Zn(2+)</name>
        <dbReference type="ChEBI" id="CHEBI:29105"/>
        <note>catalytic</note>
    </ligand>
</feature>
<organism evidence="14 15">
    <name type="scientific">Terrisporobacter glycolicus ATCC 14880 = DSM 1288</name>
    <dbReference type="NCBI Taxonomy" id="1121315"/>
    <lineage>
        <taxon>Bacteria</taxon>
        <taxon>Bacillati</taxon>
        <taxon>Bacillota</taxon>
        <taxon>Clostridia</taxon>
        <taxon>Peptostreptococcales</taxon>
        <taxon>Peptostreptococcaceae</taxon>
        <taxon>Terrisporobacter</taxon>
    </lineage>
</organism>
<keyword evidence="5 11" id="KW-0547">Nucleotide-binding</keyword>
<comment type="similarity">
    <text evidence="12">Belongs to the AAA ATPase family.</text>
</comment>
<comment type="similarity">
    <text evidence="2 11">In the C-terminal section; belongs to the peptidase M41 family.</text>
</comment>
<dbReference type="Gene3D" id="1.20.58.760">
    <property type="entry name" value="Peptidase M41"/>
    <property type="match status" value="1"/>
</dbReference>
<evidence type="ECO:0000256" key="2">
    <source>
        <dbReference type="ARBA" id="ARBA00010044"/>
    </source>
</evidence>
<keyword evidence="7 11" id="KW-0862">Zinc</keyword>
<comment type="subcellular location">
    <subcellularLocation>
        <location evidence="11">Cell membrane</location>
        <topology evidence="11">Multi-pass membrane protein</topology>
        <orientation evidence="11">Cytoplasmic side</orientation>
    </subcellularLocation>
    <subcellularLocation>
        <location evidence="1">Membrane</location>
    </subcellularLocation>
</comment>
<keyword evidence="10 11" id="KW-0472">Membrane</keyword>
<dbReference type="CDD" id="cd19501">
    <property type="entry name" value="RecA-like_FtsH"/>
    <property type="match status" value="1"/>
</dbReference>
<gene>
    <name evidence="14" type="primary">ftsH4_2</name>
    <name evidence="11" type="synonym">ftsH</name>
    <name evidence="14" type="ORF">TEGL_37440</name>
</gene>
<dbReference type="Pfam" id="PF00004">
    <property type="entry name" value="AAA"/>
    <property type="match status" value="1"/>
</dbReference>
<dbReference type="RefSeq" id="WP_018592039.1">
    <property type="nucleotide sequence ID" value="NZ_AUUB01000014.1"/>
</dbReference>
<name>A0ABZ2EZY6_9FIRM</name>
<feature type="domain" description="AAA+ ATPase" evidence="13">
    <location>
        <begin position="74"/>
        <end position="210"/>
    </location>
</feature>
<proteinExistence type="inferred from homology"/>
<reference evidence="14 15" key="1">
    <citation type="journal article" date="2023" name="PLoS ONE">
        <title>Genome-based metabolic and phylogenomic analysis of three Terrisporobacter species.</title>
        <authorList>
            <person name="Boer T."/>
            <person name="Bengelsdorf F.R."/>
            <person name="Bomeke M."/>
            <person name="Daniel R."/>
            <person name="Poehlein A."/>
        </authorList>
    </citation>
    <scope>NUCLEOTIDE SEQUENCE [LARGE SCALE GENOMIC DNA]</scope>
    <source>
        <strain evidence="14 15">DSM 1288</strain>
    </source>
</reference>
<dbReference type="EMBL" id="CP117523">
    <property type="protein sequence ID" value="WWD85287.1"/>
    <property type="molecule type" value="Genomic_DNA"/>
</dbReference>
<evidence type="ECO:0000256" key="7">
    <source>
        <dbReference type="ARBA" id="ARBA00022833"/>
    </source>
</evidence>
<protein>
    <recommendedName>
        <fullName evidence="11">ATP-dependent zinc metalloprotease FtsH</fullName>
        <ecNumber evidence="11">3.4.24.-</ecNumber>
    </recommendedName>
</protein>
<dbReference type="GO" id="GO:0008237">
    <property type="term" value="F:metallopeptidase activity"/>
    <property type="evidence" value="ECO:0007669"/>
    <property type="project" value="UniProtKB-KW"/>
</dbReference>